<feature type="domain" description="KANL3/Tex30 alpha/beta hydrolase-like" evidence="1">
    <location>
        <begin position="25"/>
        <end position="164"/>
    </location>
</feature>
<proteinExistence type="predicted"/>
<sequence>MNRAEIDTPHGPAFAELHCAAEGRAGLLLGHGAGGGINAPDLVAATHGATAAGVHVALVEQPYRVAGRRAPAPAAQLDVAWLAVARRLSTLWFEGLPLLFGGRSSGARVACRTAEAGEAVGVVCLAFPVHPPGKPDKTRQPELDAVHVPTLVVQGESDPFGQPRGAHLREIVRMPGDHSLKKDIPGISRVVEEWLHRILRPLDQLD</sequence>
<dbReference type="SUPFAM" id="SSF53474">
    <property type="entry name" value="alpha/beta-Hydrolases"/>
    <property type="match status" value="1"/>
</dbReference>
<protein>
    <recommendedName>
        <fullName evidence="1">KANL3/Tex30 alpha/beta hydrolase-like domain-containing protein</fullName>
    </recommendedName>
</protein>
<dbReference type="AlphaFoldDB" id="A0A1H9SHH1"/>
<dbReference type="InterPro" id="IPR026555">
    <property type="entry name" value="NSL3/Tex30"/>
</dbReference>
<dbReference type="PANTHER" id="PTHR13136">
    <property type="entry name" value="TESTIS DEVELOPMENT PROTEIN PRTD"/>
    <property type="match status" value="1"/>
</dbReference>
<dbReference type="PANTHER" id="PTHR13136:SF11">
    <property type="entry name" value="TESTIS-EXPRESSED PROTEIN 30"/>
    <property type="match status" value="1"/>
</dbReference>
<dbReference type="InterPro" id="IPR029058">
    <property type="entry name" value="AB_hydrolase_fold"/>
</dbReference>
<evidence type="ECO:0000313" key="3">
    <source>
        <dbReference type="Proteomes" id="UP000199051"/>
    </source>
</evidence>
<dbReference type="RefSeq" id="WP_092778162.1">
    <property type="nucleotide sequence ID" value="NZ_FOGI01000005.1"/>
</dbReference>
<organism evidence="2 3">
    <name type="scientific">Actinokineospora terrae</name>
    <dbReference type="NCBI Taxonomy" id="155974"/>
    <lineage>
        <taxon>Bacteria</taxon>
        <taxon>Bacillati</taxon>
        <taxon>Actinomycetota</taxon>
        <taxon>Actinomycetes</taxon>
        <taxon>Pseudonocardiales</taxon>
        <taxon>Pseudonocardiaceae</taxon>
        <taxon>Actinokineospora</taxon>
    </lineage>
</organism>
<evidence type="ECO:0000313" key="2">
    <source>
        <dbReference type="EMBL" id="SER84401.1"/>
    </source>
</evidence>
<dbReference type="EMBL" id="FOGI01000005">
    <property type="protein sequence ID" value="SER84401.1"/>
    <property type="molecule type" value="Genomic_DNA"/>
</dbReference>
<reference evidence="3" key="1">
    <citation type="submission" date="2016-10" db="EMBL/GenBank/DDBJ databases">
        <authorList>
            <person name="Varghese N."/>
            <person name="Submissions S."/>
        </authorList>
    </citation>
    <scope>NUCLEOTIDE SEQUENCE [LARGE SCALE GENOMIC DNA]</scope>
    <source>
        <strain evidence="3">DSM 44260</strain>
    </source>
</reference>
<dbReference type="STRING" id="155974.SAMN04487818_105460"/>
<accession>A0A1H9SHH1</accession>
<dbReference type="Pfam" id="PF20408">
    <property type="entry name" value="Abhydrolase_11"/>
    <property type="match status" value="1"/>
</dbReference>
<keyword evidence="3" id="KW-1185">Reference proteome</keyword>
<evidence type="ECO:0000259" key="1">
    <source>
        <dbReference type="Pfam" id="PF20408"/>
    </source>
</evidence>
<dbReference type="Proteomes" id="UP000199051">
    <property type="component" value="Unassembled WGS sequence"/>
</dbReference>
<gene>
    <name evidence="2" type="ORF">SAMN04487818_105460</name>
</gene>
<dbReference type="InterPro" id="IPR046879">
    <property type="entry name" value="KANL3/Tex30_Abhydrolase"/>
</dbReference>
<name>A0A1H9SHH1_9PSEU</name>
<dbReference type="Gene3D" id="3.40.50.1820">
    <property type="entry name" value="alpha/beta hydrolase"/>
    <property type="match status" value="1"/>
</dbReference>